<evidence type="ECO:0000256" key="3">
    <source>
        <dbReference type="ARBA" id="ARBA00022801"/>
    </source>
</evidence>
<keyword evidence="2" id="KW-0645">Protease</keyword>
<protein>
    <recommendedName>
        <fullName evidence="4">Ubiquitin-like protease family profile domain-containing protein</fullName>
    </recommendedName>
</protein>
<feature type="non-terminal residue" evidence="5">
    <location>
        <position position="79"/>
    </location>
</feature>
<name>A0A0D7AEW6_9AGAR</name>
<dbReference type="SUPFAM" id="SSF54001">
    <property type="entry name" value="Cysteine proteinases"/>
    <property type="match status" value="1"/>
</dbReference>
<gene>
    <name evidence="5" type="ORF">FISHEDRAFT_30723</name>
</gene>
<comment type="similarity">
    <text evidence="1">Belongs to the peptidase C48 family.</text>
</comment>
<proteinExistence type="inferred from homology"/>
<accession>A0A0D7AEW6</accession>
<dbReference type="OrthoDB" id="3253684at2759"/>
<feature type="domain" description="Ubiquitin-like protease family profile" evidence="4">
    <location>
        <begin position="22"/>
        <end position="70"/>
    </location>
</feature>
<dbReference type="GO" id="GO:0006508">
    <property type="term" value="P:proteolysis"/>
    <property type="evidence" value="ECO:0007669"/>
    <property type="project" value="UniProtKB-KW"/>
</dbReference>
<dbReference type="EMBL" id="KN881706">
    <property type="protein sequence ID" value="KIY49896.1"/>
    <property type="molecule type" value="Genomic_DNA"/>
</dbReference>
<evidence type="ECO:0000256" key="1">
    <source>
        <dbReference type="ARBA" id="ARBA00005234"/>
    </source>
</evidence>
<dbReference type="Pfam" id="PF02902">
    <property type="entry name" value="Peptidase_C48"/>
    <property type="match status" value="1"/>
</dbReference>
<evidence type="ECO:0000313" key="6">
    <source>
        <dbReference type="Proteomes" id="UP000054144"/>
    </source>
</evidence>
<evidence type="ECO:0000256" key="2">
    <source>
        <dbReference type="ARBA" id="ARBA00022670"/>
    </source>
</evidence>
<dbReference type="Proteomes" id="UP000054144">
    <property type="component" value="Unassembled WGS sequence"/>
</dbReference>
<dbReference type="Gene3D" id="3.40.395.10">
    <property type="entry name" value="Adenoviral Proteinase, Chain A"/>
    <property type="match status" value="1"/>
</dbReference>
<evidence type="ECO:0000259" key="4">
    <source>
        <dbReference type="Pfam" id="PF02902"/>
    </source>
</evidence>
<reference evidence="5 6" key="1">
    <citation type="journal article" date="2015" name="Fungal Genet. Biol.">
        <title>Evolution of novel wood decay mechanisms in Agaricales revealed by the genome sequences of Fistulina hepatica and Cylindrobasidium torrendii.</title>
        <authorList>
            <person name="Floudas D."/>
            <person name="Held B.W."/>
            <person name="Riley R."/>
            <person name="Nagy L.G."/>
            <person name="Koehler G."/>
            <person name="Ransdell A.S."/>
            <person name="Younus H."/>
            <person name="Chow J."/>
            <person name="Chiniquy J."/>
            <person name="Lipzen A."/>
            <person name="Tritt A."/>
            <person name="Sun H."/>
            <person name="Haridas S."/>
            <person name="LaButti K."/>
            <person name="Ohm R.A."/>
            <person name="Kues U."/>
            <person name="Blanchette R.A."/>
            <person name="Grigoriev I.V."/>
            <person name="Minto R.E."/>
            <person name="Hibbett D.S."/>
        </authorList>
    </citation>
    <scope>NUCLEOTIDE SEQUENCE [LARGE SCALE GENOMIC DNA]</scope>
    <source>
        <strain evidence="5 6">ATCC 64428</strain>
    </source>
</reference>
<keyword evidence="6" id="KW-1185">Reference proteome</keyword>
<dbReference type="GO" id="GO:0008234">
    <property type="term" value="F:cysteine-type peptidase activity"/>
    <property type="evidence" value="ECO:0007669"/>
    <property type="project" value="InterPro"/>
</dbReference>
<dbReference type="GO" id="GO:0019783">
    <property type="term" value="F:ubiquitin-like protein peptidase activity"/>
    <property type="evidence" value="ECO:0007669"/>
    <property type="project" value="UniProtKB-ARBA"/>
</dbReference>
<dbReference type="InterPro" id="IPR038765">
    <property type="entry name" value="Papain-like_cys_pep_sf"/>
</dbReference>
<dbReference type="AlphaFoldDB" id="A0A0D7AEW6"/>
<sequence>CALIPSHFMPSVRTRDDDDRLWRMVMASQYWRKQCWIFPIHRPGSPGHWVLAYANIHAATIYVFDSFAEEGPWVMEVRV</sequence>
<organism evidence="5 6">
    <name type="scientific">Fistulina hepatica ATCC 64428</name>
    <dbReference type="NCBI Taxonomy" id="1128425"/>
    <lineage>
        <taxon>Eukaryota</taxon>
        <taxon>Fungi</taxon>
        <taxon>Dikarya</taxon>
        <taxon>Basidiomycota</taxon>
        <taxon>Agaricomycotina</taxon>
        <taxon>Agaricomycetes</taxon>
        <taxon>Agaricomycetidae</taxon>
        <taxon>Agaricales</taxon>
        <taxon>Fistulinaceae</taxon>
        <taxon>Fistulina</taxon>
    </lineage>
</organism>
<feature type="non-terminal residue" evidence="5">
    <location>
        <position position="1"/>
    </location>
</feature>
<dbReference type="InterPro" id="IPR003653">
    <property type="entry name" value="Peptidase_C48_C"/>
</dbReference>
<keyword evidence="3" id="KW-0378">Hydrolase</keyword>
<evidence type="ECO:0000313" key="5">
    <source>
        <dbReference type="EMBL" id="KIY49896.1"/>
    </source>
</evidence>